<sequence length="244" mass="27603">MKDMEVRITIRLETRLMELTPNIQKALDASLTNSIQERFRKSQEGTDDGMLPIPGICCLYLEYVAYTWNMLPIPRICCLYLGYVAYTVGLLISALCELLLDWVTSVTMDTEKLPWILKRTMRLMLTGKRGLCMFSDMGELDGRNNRVALFDGSEEGGMRASSLYSTSSHEIGEHDNEQALDGLQDRVNLLKRCSEVKATWGLMVPLRLTQSRCQGCGSQVRMFNGSPQAHLAERSRYSSIKMPV</sequence>
<proteinExistence type="predicted"/>
<protein>
    <submittedName>
        <fullName evidence="2">Uncharacterized protein</fullName>
    </submittedName>
</protein>
<name>A0AAN9MPX1_PHACN</name>
<dbReference type="AlphaFoldDB" id="A0AAN9MPX1"/>
<keyword evidence="1" id="KW-1133">Transmembrane helix</keyword>
<organism evidence="2 3">
    <name type="scientific">Phaseolus coccineus</name>
    <name type="common">Scarlet runner bean</name>
    <name type="synonym">Phaseolus multiflorus</name>
    <dbReference type="NCBI Taxonomy" id="3886"/>
    <lineage>
        <taxon>Eukaryota</taxon>
        <taxon>Viridiplantae</taxon>
        <taxon>Streptophyta</taxon>
        <taxon>Embryophyta</taxon>
        <taxon>Tracheophyta</taxon>
        <taxon>Spermatophyta</taxon>
        <taxon>Magnoliopsida</taxon>
        <taxon>eudicotyledons</taxon>
        <taxon>Gunneridae</taxon>
        <taxon>Pentapetalae</taxon>
        <taxon>rosids</taxon>
        <taxon>fabids</taxon>
        <taxon>Fabales</taxon>
        <taxon>Fabaceae</taxon>
        <taxon>Papilionoideae</taxon>
        <taxon>50 kb inversion clade</taxon>
        <taxon>NPAAA clade</taxon>
        <taxon>indigoferoid/millettioid clade</taxon>
        <taxon>Phaseoleae</taxon>
        <taxon>Phaseolus</taxon>
    </lineage>
</organism>
<reference evidence="2 3" key="1">
    <citation type="submission" date="2024-01" db="EMBL/GenBank/DDBJ databases">
        <title>The genomes of 5 underutilized Papilionoideae crops provide insights into root nodulation and disease resistanc.</title>
        <authorList>
            <person name="Jiang F."/>
        </authorList>
    </citation>
    <scope>NUCLEOTIDE SEQUENCE [LARGE SCALE GENOMIC DNA]</scope>
    <source>
        <strain evidence="2">JINMINGXINNONG_FW02</strain>
        <tissue evidence="2">Leaves</tissue>
    </source>
</reference>
<evidence type="ECO:0000256" key="1">
    <source>
        <dbReference type="SAM" id="Phobius"/>
    </source>
</evidence>
<feature type="transmembrane region" description="Helical" evidence="1">
    <location>
        <begin position="80"/>
        <end position="100"/>
    </location>
</feature>
<dbReference type="EMBL" id="JAYMYR010000006">
    <property type="protein sequence ID" value="KAK7355897.1"/>
    <property type="molecule type" value="Genomic_DNA"/>
</dbReference>
<evidence type="ECO:0000313" key="2">
    <source>
        <dbReference type="EMBL" id="KAK7355897.1"/>
    </source>
</evidence>
<gene>
    <name evidence="2" type="ORF">VNO80_15161</name>
</gene>
<keyword evidence="3" id="KW-1185">Reference proteome</keyword>
<keyword evidence="1" id="KW-0812">Transmembrane</keyword>
<accession>A0AAN9MPX1</accession>
<comment type="caution">
    <text evidence="2">The sequence shown here is derived from an EMBL/GenBank/DDBJ whole genome shotgun (WGS) entry which is preliminary data.</text>
</comment>
<keyword evidence="1" id="KW-0472">Membrane</keyword>
<dbReference type="Proteomes" id="UP001374584">
    <property type="component" value="Unassembled WGS sequence"/>
</dbReference>
<evidence type="ECO:0000313" key="3">
    <source>
        <dbReference type="Proteomes" id="UP001374584"/>
    </source>
</evidence>